<name>A0ABQ9X5T8_9EUKA</name>
<gene>
    <name evidence="1" type="ORF">BLNAU_18111</name>
</gene>
<proteinExistence type="predicted"/>
<organism evidence="1 2">
    <name type="scientific">Blattamonas nauphoetae</name>
    <dbReference type="NCBI Taxonomy" id="2049346"/>
    <lineage>
        <taxon>Eukaryota</taxon>
        <taxon>Metamonada</taxon>
        <taxon>Preaxostyla</taxon>
        <taxon>Oxymonadida</taxon>
        <taxon>Blattamonas</taxon>
    </lineage>
</organism>
<keyword evidence="2" id="KW-1185">Reference proteome</keyword>
<dbReference type="Proteomes" id="UP001281761">
    <property type="component" value="Unassembled WGS sequence"/>
</dbReference>
<reference evidence="1 2" key="1">
    <citation type="journal article" date="2022" name="bioRxiv">
        <title>Genomics of Preaxostyla Flagellates Illuminates Evolutionary Transitions and the Path Towards Mitochondrial Loss.</title>
        <authorList>
            <person name="Novak L.V.F."/>
            <person name="Treitli S.C."/>
            <person name="Pyrih J."/>
            <person name="Halakuc P."/>
            <person name="Pipaliya S.V."/>
            <person name="Vacek V."/>
            <person name="Brzon O."/>
            <person name="Soukal P."/>
            <person name="Eme L."/>
            <person name="Dacks J.B."/>
            <person name="Karnkowska A."/>
            <person name="Elias M."/>
            <person name="Hampl V."/>
        </authorList>
    </citation>
    <scope>NUCLEOTIDE SEQUENCE [LARGE SCALE GENOMIC DNA]</scope>
    <source>
        <strain evidence="1">NAU3</strain>
        <tissue evidence="1">Gut</tissue>
    </source>
</reference>
<sequence>MTALHDKFHHFLLGCLDYCSFKADGLLPTQLEHVVTLSEQFIFPHFGRQLNTTSEQCERWTNDLIKILQPVKSDTCSANLDKIKPYRSVTTNRTGGIEYRLVD</sequence>
<protein>
    <submittedName>
        <fullName evidence="1">Uncharacterized protein</fullName>
    </submittedName>
</protein>
<evidence type="ECO:0000313" key="1">
    <source>
        <dbReference type="EMBL" id="KAK2946953.1"/>
    </source>
</evidence>
<comment type="caution">
    <text evidence="1">The sequence shown here is derived from an EMBL/GenBank/DDBJ whole genome shotgun (WGS) entry which is preliminary data.</text>
</comment>
<dbReference type="EMBL" id="JARBJD010000214">
    <property type="protein sequence ID" value="KAK2946953.1"/>
    <property type="molecule type" value="Genomic_DNA"/>
</dbReference>
<accession>A0ABQ9X5T8</accession>
<evidence type="ECO:0000313" key="2">
    <source>
        <dbReference type="Proteomes" id="UP001281761"/>
    </source>
</evidence>